<dbReference type="InterPro" id="IPR036736">
    <property type="entry name" value="ACP-like_sf"/>
</dbReference>
<feature type="region of interest" description="C-terminal hotdog fold" evidence="8">
    <location>
        <begin position="1051"/>
        <end position="1189"/>
    </location>
</feature>
<keyword evidence="5" id="KW-0511">Multifunctional enzyme</keyword>
<dbReference type="SMART" id="SM00826">
    <property type="entry name" value="PKS_DH"/>
    <property type="match status" value="1"/>
</dbReference>
<dbReference type="InterPro" id="IPR014030">
    <property type="entry name" value="Ketoacyl_synth_N"/>
</dbReference>
<dbReference type="SMART" id="SM00827">
    <property type="entry name" value="PKS_AT"/>
    <property type="match status" value="1"/>
</dbReference>
<dbReference type="InterPro" id="IPR050091">
    <property type="entry name" value="PKS_NRPS_Biosynth_Enz"/>
</dbReference>
<dbReference type="Pfam" id="PF00107">
    <property type="entry name" value="ADH_zinc_N"/>
    <property type="match status" value="1"/>
</dbReference>
<keyword evidence="4" id="KW-0521">NADP</keyword>
<comment type="function">
    <text evidence="7">Involved in production of the polyketide antibiotic thailandamide.</text>
</comment>
<dbReference type="GO" id="GO:0031177">
    <property type="term" value="F:phosphopantetheine binding"/>
    <property type="evidence" value="ECO:0007669"/>
    <property type="project" value="InterPro"/>
</dbReference>
<evidence type="ECO:0000313" key="13">
    <source>
        <dbReference type="Proteomes" id="UP000244069"/>
    </source>
</evidence>
<dbReference type="Pfam" id="PF16197">
    <property type="entry name" value="KAsynt_C_assoc"/>
    <property type="match status" value="1"/>
</dbReference>
<dbReference type="InterPro" id="IPR013149">
    <property type="entry name" value="ADH-like_C"/>
</dbReference>
<keyword evidence="1" id="KW-0596">Phosphopantetheine</keyword>
<dbReference type="SMART" id="SM00823">
    <property type="entry name" value="PKS_PP"/>
    <property type="match status" value="1"/>
</dbReference>
<dbReference type="Pfam" id="PF08240">
    <property type="entry name" value="ADH_N"/>
    <property type="match status" value="1"/>
</dbReference>
<evidence type="ECO:0000256" key="2">
    <source>
        <dbReference type="ARBA" id="ARBA00022553"/>
    </source>
</evidence>
<dbReference type="RefSeq" id="WP_158273981.1">
    <property type="nucleotide sequence ID" value="NZ_QBKN01000002.1"/>
</dbReference>
<dbReference type="InterPro" id="IPR006162">
    <property type="entry name" value="Ppantetheine_attach_site"/>
</dbReference>
<keyword evidence="2" id="KW-0597">Phosphoprotein</keyword>
<dbReference type="GO" id="GO:0016491">
    <property type="term" value="F:oxidoreductase activity"/>
    <property type="evidence" value="ECO:0007669"/>
    <property type="project" value="InterPro"/>
</dbReference>
<dbReference type="PANTHER" id="PTHR43775">
    <property type="entry name" value="FATTY ACID SYNTHASE"/>
    <property type="match status" value="1"/>
</dbReference>
<dbReference type="CDD" id="cd05195">
    <property type="entry name" value="enoyl_red"/>
    <property type="match status" value="1"/>
</dbReference>
<dbReference type="InterPro" id="IPR020806">
    <property type="entry name" value="PKS_PP-bd"/>
</dbReference>
<dbReference type="InterPro" id="IPR042104">
    <property type="entry name" value="PKS_dehydratase_sf"/>
</dbReference>
<dbReference type="InterPro" id="IPR032821">
    <property type="entry name" value="PKS_assoc"/>
</dbReference>
<dbReference type="FunFam" id="3.40.47.10:FF:000019">
    <property type="entry name" value="Polyketide synthase type I"/>
    <property type="match status" value="1"/>
</dbReference>
<dbReference type="InterPro" id="IPR016036">
    <property type="entry name" value="Malonyl_transacylase_ACP-bd"/>
</dbReference>
<evidence type="ECO:0000256" key="6">
    <source>
        <dbReference type="ARBA" id="ARBA00023315"/>
    </source>
</evidence>
<dbReference type="SUPFAM" id="SSF53901">
    <property type="entry name" value="Thiolase-like"/>
    <property type="match status" value="1"/>
</dbReference>
<dbReference type="InterPro" id="IPR049552">
    <property type="entry name" value="PKS_DH_N"/>
</dbReference>
<dbReference type="InterPro" id="IPR020807">
    <property type="entry name" value="PKS_DH"/>
</dbReference>
<dbReference type="CDD" id="cd00833">
    <property type="entry name" value="PKS"/>
    <property type="match status" value="1"/>
</dbReference>
<dbReference type="GO" id="GO:0004315">
    <property type="term" value="F:3-oxoacyl-[acyl-carrier-protein] synthase activity"/>
    <property type="evidence" value="ECO:0007669"/>
    <property type="project" value="InterPro"/>
</dbReference>
<dbReference type="InterPro" id="IPR020843">
    <property type="entry name" value="ER"/>
</dbReference>
<evidence type="ECO:0000256" key="3">
    <source>
        <dbReference type="ARBA" id="ARBA00022679"/>
    </source>
</evidence>
<dbReference type="InterPro" id="IPR014043">
    <property type="entry name" value="Acyl_transferase_dom"/>
</dbReference>
<dbReference type="InterPro" id="IPR009081">
    <property type="entry name" value="PP-bd_ACP"/>
</dbReference>
<dbReference type="Pfam" id="PF21089">
    <property type="entry name" value="PKS_DH_N"/>
    <property type="match status" value="1"/>
</dbReference>
<dbReference type="SUPFAM" id="SSF50129">
    <property type="entry name" value="GroES-like"/>
    <property type="match status" value="1"/>
</dbReference>
<dbReference type="InterPro" id="IPR057326">
    <property type="entry name" value="KR_dom"/>
</dbReference>
<dbReference type="InterPro" id="IPR016039">
    <property type="entry name" value="Thiolase-like"/>
</dbReference>
<dbReference type="SMART" id="SM00829">
    <property type="entry name" value="PKS_ER"/>
    <property type="match status" value="1"/>
</dbReference>
<keyword evidence="13" id="KW-1185">Reference proteome</keyword>
<dbReference type="InterPro" id="IPR011032">
    <property type="entry name" value="GroES-like_sf"/>
</dbReference>
<dbReference type="Gene3D" id="3.40.366.10">
    <property type="entry name" value="Malonyl-Coenzyme A Acyl Carrier Protein, domain 2"/>
    <property type="match status" value="1"/>
</dbReference>
<dbReference type="InterPro" id="IPR001227">
    <property type="entry name" value="Ac_transferase_dom_sf"/>
</dbReference>
<feature type="region of interest" description="N-terminal hotdog fold" evidence="8">
    <location>
        <begin position="916"/>
        <end position="1039"/>
    </location>
</feature>
<comment type="caution">
    <text evidence="12">The sequence shown here is derived from an EMBL/GenBank/DDBJ whole genome shotgun (WGS) entry which is preliminary data.</text>
</comment>
<dbReference type="SMART" id="SM01294">
    <property type="entry name" value="PKS_PP_betabranch"/>
    <property type="match status" value="1"/>
</dbReference>
<dbReference type="PROSITE" id="PS52004">
    <property type="entry name" value="KS3_2"/>
    <property type="match status" value="1"/>
</dbReference>
<dbReference type="PROSITE" id="PS52019">
    <property type="entry name" value="PKS_MFAS_DH"/>
    <property type="match status" value="1"/>
</dbReference>
<dbReference type="Gene3D" id="3.30.70.3290">
    <property type="match status" value="1"/>
</dbReference>
<evidence type="ECO:0000256" key="4">
    <source>
        <dbReference type="ARBA" id="ARBA00022857"/>
    </source>
</evidence>
<keyword evidence="6" id="KW-0012">Acyltransferase</keyword>
<dbReference type="PANTHER" id="PTHR43775:SF37">
    <property type="entry name" value="SI:DKEY-61P9.11"/>
    <property type="match status" value="1"/>
</dbReference>
<dbReference type="Gene3D" id="3.40.47.10">
    <property type="match status" value="1"/>
</dbReference>
<dbReference type="GO" id="GO:0004312">
    <property type="term" value="F:fatty acid synthase activity"/>
    <property type="evidence" value="ECO:0007669"/>
    <property type="project" value="TreeGrafter"/>
</dbReference>
<dbReference type="SMART" id="SM00825">
    <property type="entry name" value="PKS_KS"/>
    <property type="match status" value="1"/>
</dbReference>
<dbReference type="Pfam" id="PF00109">
    <property type="entry name" value="ketoacyl-synt"/>
    <property type="match status" value="1"/>
</dbReference>
<evidence type="ECO:0000259" key="10">
    <source>
        <dbReference type="PROSITE" id="PS52004"/>
    </source>
</evidence>
<dbReference type="Pfam" id="PF14765">
    <property type="entry name" value="PS-DH"/>
    <property type="match status" value="1"/>
</dbReference>
<feature type="domain" description="Carrier" evidence="9">
    <location>
        <begin position="2011"/>
        <end position="2086"/>
    </location>
</feature>
<dbReference type="InterPro" id="IPR049551">
    <property type="entry name" value="PKS_DH_C"/>
</dbReference>
<dbReference type="SUPFAM" id="SSF55048">
    <property type="entry name" value="Probable ACP-binding domain of malonyl-CoA ACP transacylase"/>
    <property type="match status" value="1"/>
</dbReference>
<dbReference type="GO" id="GO:0006633">
    <property type="term" value="P:fatty acid biosynthetic process"/>
    <property type="evidence" value="ECO:0007669"/>
    <property type="project" value="InterPro"/>
</dbReference>
<proteinExistence type="predicted"/>
<dbReference type="InterPro" id="IPR013968">
    <property type="entry name" value="PKS_KR"/>
</dbReference>
<feature type="active site" description="Proton donor; for dehydratase activity" evidence="8">
    <location>
        <position position="1108"/>
    </location>
</feature>
<dbReference type="Pfam" id="PF08659">
    <property type="entry name" value="KR"/>
    <property type="match status" value="1"/>
</dbReference>
<dbReference type="Pfam" id="PF00550">
    <property type="entry name" value="PP-binding"/>
    <property type="match status" value="1"/>
</dbReference>
<protein>
    <submittedName>
        <fullName evidence="12">Acyl transferase domain-containing protein</fullName>
    </submittedName>
</protein>
<feature type="domain" description="PKS/mFAS DH" evidence="11">
    <location>
        <begin position="916"/>
        <end position="1189"/>
    </location>
</feature>
<evidence type="ECO:0000256" key="1">
    <source>
        <dbReference type="ARBA" id="ARBA00022450"/>
    </source>
</evidence>
<dbReference type="Pfam" id="PF00698">
    <property type="entry name" value="Acyl_transf_1"/>
    <property type="match status" value="1"/>
</dbReference>
<evidence type="ECO:0000256" key="5">
    <source>
        <dbReference type="ARBA" id="ARBA00023268"/>
    </source>
</evidence>
<dbReference type="Gene3D" id="3.90.180.10">
    <property type="entry name" value="Medium-chain alcohol dehydrogenases, catalytic domain"/>
    <property type="match status" value="1"/>
</dbReference>
<dbReference type="Pfam" id="PF02801">
    <property type="entry name" value="Ketoacyl-synt_C"/>
    <property type="match status" value="1"/>
</dbReference>
<keyword evidence="3 12" id="KW-0808">Transferase</keyword>
<dbReference type="PROSITE" id="PS00606">
    <property type="entry name" value="KS3_1"/>
    <property type="match status" value="1"/>
</dbReference>
<evidence type="ECO:0000256" key="7">
    <source>
        <dbReference type="ARBA" id="ARBA00054155"/>
    </source>
</evidence>
<accession>A0A2T6B7D4</accession>
<name>A0A2T6B7D4_9RHOB</name>
<dbReference type="InterPro" id="IPR018201">
    <property type="entry name" value="Ketoacyl_synth_AS"/>
</dbReference>
<organism evidence="12 13">
    <name type="scientific">Allosediminivita pacifica</name>
    <dbReference type="NCBI Taxonomy" id="1267769"/>
    <lineage>
        <taxon>Bacteria</taxon>
        <taxon>Pseudomonadati</taxon>
        <taxon>Pseudomonadota</taxon>
        <taxon>Alphaproteobacteria</taxon>
        <taxon>Rhodobacterales</taxon>
        <taxon>Paracoccaceae</taxon>
        <taxon>Allosediminivita</taxon>
    </lineage>
</organism>
<dbReference type="OrthoDB" id="9778690at2"/>
<feature type="active site" description="Proton acceptor; for dehydratase activity" evidence="8">
    <location>
        <position position="947"/>
    </location>
</feature>
<reference evidence="12 13" key="1">
    <citation type="submission" date="2018-04" db="EMBL/GenBank/DDBJ databases">
        <title>Genomic Encyclopedia of Archaeal and Bacterial Type Strains, Phase II (KMG-II): from individual species to whole genera.</title>
        <authorList>
            <person name="Goeker M."/>
        </authorList>
    </citation>
    <scope>NUCLEOTIDE SEQUENCE [LARGE SCALE GENOMIC DNA]</scope>
    <source>
        <strain evidence="12 13">DSM 29329</strain>
    </source>
</reference>
<dbReference type="InterPro" id="IPR016035">
    <property type="entry name" value="Acyl_Trfase/lysoPLipase"/>
</dbReference>
<gene>
    <name evidence="12" type="ORF">C8N44_10210</name>
</gene>
<dbReference type="InterPro" id="IPR036291">
    <property type="entry name" value="NAD(P)-bd_dom_sf"/>
</dbReference>
<evidence type="ECO:0000313" key="12">
    <source>
        <dbReference type="EMBL" id="PTX51966.1"/>
    </source>
</evidence>
<dbReference type="InterPro" id="IPR049900">
    <property type="entry name" value="PKS_mFAS_DH"/>
</dbReference>
<evidence type="ECO:0000259" key="9">
    <source>
        <dbReference type="PROSITE" id="PS50075"/>
    </source>
</evidence>
<dbReference type="SUPFAM" id="SSF51735">
    <property type="entry name" value="NAD(P)-binding Rossmann-fold domains"/>
    <property type="match status" value="3"/>
</dbReference>
<dbReference type="PROSITE" id="PS00012">
    <property type="entry name" value="PHOSPHOPANTETHEINE"/>
    <property type="match status" value="1"/>
</dbReference>
<evidence type="ECO:0000259" key="11">
    <source>
        <dbReference type="PROSITE" id="PS52019"/>
    </source>
</evidence>
<dbReference type="FunFam" id="3.40.50.720:FF:000209">
    <property type="entry name" value="Polyketide synthase Pks12"/>
    <property type="match status" value="1"/>
</dbReference>
<dbReference type="SUPFAM" id="SSF47336">
    <property type="entry name" value="ACP-like"/>
    <property type="match status" value="1"/>
</dbReference>
<dbReference type="InterPro" id="IPR014031">
    <property type="entry name" value="Ketoacyl_synth_C"/>
</dbReference>
<dbReference type="SMART" id="SM00822">
    <property type="entry name" value="PKS_KR"/>
    <property type="match status" value="1"/>
</dbReference>
<sequence>MTGHQDTMGRVSAIKLALMARKAREQAGSTLAADPIAIVGMGCRVPGGATTPESFWSFLLDEREAVSPVPADRWDAARWHGEGPDATGKSVAAGASFLDRIDGFDADYFGIPAREAEQMDPQQRLFLEVATEALEDAGLRFEDLRQTRTGVFAASYHNDYAQMLYRDPEAMDLRTLTGTLHSVLANRLSYLFDLRGPSISVDTACSASLVSVHMACQSLRTGESDIALAGGASVMIAPELMVAMSRLGFLAPDGRCKTFDAGADGFGRGEGAGVIVLKRLSDAVADRDRIWAVIRGSAVNQDGESTLLAAPNGQAQAALIREAVAAAQISVDDLAYIETHGTGTALGDPIEVDAIAASVGRSAPGRPDCLLGAVKANIGHLEAAAGIMGIIKAALVLDRREVPAQPNFTKLNPHISLSGTRLKIADRRQPLPQTQGAPAAGVSSFGVGGTNAHVVLEAAPKVGGVAADEPAGAIWTLPISARSPEALTELAQRWQEVLATPAPPLADLCFTAATRRSHHEQRLAVTGVSRENLAARLARRIAEGSPKAAARKLCLVFCGQGPQHAEMAQDLAASDAGFARHLDLCDSAIRAITGWSLLEELARPEVESRLGETAIAQPALVALQTGLADLLQRRGFAPDSVVGHSIGEVATLQAAGMLSLDEALRIACHRGRIMQDAEGTGGMASVPLDANAAEVLIAGHAPELSIGAVNAPGETVLSGPTDALEAALAELDARGIDYRRLPVRYAFHSGQMEGFDARLVEALGVIECSAPRGVRVLSTVTGSEIDKAGARHFARGIRGTVRFAEALGKLARDGDMAFVEIGPHPVLGASVATCLEDAGITSAPILPSLRRGQPAAATLAETTALLYESGHDPDWAAVLPVSGKVTSLPRYPWQEERHWRQVREPVSTTEGRDTGHPLLGARLPIAADDIVVFEGGPADGAEWLQDHRIFGQAILPGTAAMELLASAARHVAGPESSLCEFAMLAPLPLPEAGTAALRWQVIARSDGEDWRLKLVVPGTEGNPARTIAEGLIVARSTSGADGTPETRELDASDAVTPARVDARFAAAGAEFGPSFRLLSEVRARDGIATGRIRLREAEGYLLHPAAVDAGVQLAVLAATGDETWLPVGAGRVTLSGTAPEGELCARATLSGQARDGSLTADVTFRDASGRVLAELAGLRFAKADRASLDTGASDAPQVYRTIWQDLPSAPVPMATGGALLLVGPQAPSDALAKHFARLGAEARCVAAEAAGTELTKALDWLCTAPAPRRIVDLSSLADEGAPASAVGDALARLQVLLSRPSGPVSLSVVTRAAFATGREATPSDISITGAALQGFYASAATEHPEYAIRSVDLEPSEEVPDPARLAAVLLDEKAPARVALRGAARLQPILEELAPEVPQGTRALSRAEEQGIDALRLVPAATRALVPGEVRIAVRAAGLNFRDVLGTLGMLEGLQPPLGVELAGDVIEAAGDTGGLRVGERVFGYAPGALAEEIVARADLLRPMPPSLPDDVAAGLTVAFGTAFYGLDRLAGLKLGESVLIHAGMGGVGQAAIQIALARGARVFATAGSDAKRAALRDMGVELALSSRTLDFEAEVADATDGRGVDVVLNALSGAFIPASVRCLAEAGCFLELGKRDLLSNADFAALRPGGRYHVYDLGTRIEADPALLHDLLDEILEGFAEGIYHPLPTRCFSLDRASDAMHWMAAARHSGKIVLRVPPRPDMQLGGDATYWITGGLGGIGLETARWLAGLGARHLMLTGRGAPDEPARTAIREIEAAGATVHVMSADAGSDEDVARVLGVIAAEMPPLRGIVHAAGALRDGPVATRTSQDLAEVFGGKLRGAMLLDRKTRHLPLDFFVLYSAAATTLGAPGQSLYAAANAGLDALAEARRREGLPGLAVAWGLWTGAGMAARLAGAGTDTWGRRGLKGIGADNAFAPVSALLRAATPAAMVAAVNWRRFVAAAPAGLDLAPFRALAGPAETSPVRPAPSVPRKDLRARLAGLDRDAALAALGRVIDEAAKDIIGLGSAADLDPGRPLKEVGLDSLMAVELRNALVRQTGLDLSATLLFDYPTPARLAEHLAPRLGIAAAPAAAPAPQPDDMDGLSDTDLEALLEAELALSGTDTAVARRDRR</sequence>
<evidence type="ECO:0000256" key="8">
    <source>
        <dbReference type="PROSITE-ProRule" id="PRU01363"/>
    </source>
</evidence>
<dbReference type="PROSITE" id="PS50075">
    <property type="entry name" value="CARRIER"/>
    <property type="match status" value="1"/>
</dbReference>
<dbReference type="Gene3D" id="3.40.50.720">
    <property type="entry name" value="NAD(P)-binding Rossmann-like Domain"/>
    <property type="match status" value="3"/>
</dbReference>
<dbReference type="EMBL" id="QBKN01000002">
    <property type="protein sequence ID" value="PTX51966.1"/>
    <property type="molecule type" value="Genomic_DNA"/>
</dbReference>
<feature type="domain" description="Ketosynthase family 3 (KS3)" evidence="10">
    <location>
        <begin position="33"/>
        <end position="458"/>
    </location>
</feature>
<dbReference type="InterPro" id="IPR020841">
    <property type="entry name" value="PKS_Beta-ketoAc_synthase_dom"/>
</dbReference>
<dbReference type="SUPFAM" id="SSF52151">
    <property type="entry name" value="FabD/lysophospholipase-like"/>
    <property type="match status" value="1"/>
</dbReference>
<dbReference type="Gene3D" id="3.10.129.110">
    <property type="entry name" value="Polyketide synthase dehydratase"/>
    <property type="match status" value="1"/>
</dbReference>
<dbReference type="InterPro" id="IPR013154">
    <property type="entry name" value="ADH-like_N"/>
</dbReference>
<dbReference type="Gene3D" id="1.10.1200.10">
    <property type="entry name" value="ACP-like"/>
    <property type="match status" value="1"/>
</dbReference>
<dbReference type="Proteomes" id="UP000244069">
    <property type="component" value="Unassembled WGS sequence"/>
</dbReference>